<dbReference type="NCBIfam" id="TIGR01726">
    <property type="entry name" value="HEQRo_perm_3TM"/>
    <property type="match status" value="1"/>
</dbReference>
<feature type="transmembrane region" description="Helical" evidence="9">
    <location>
        <begin position="188"/>
        <end position="206"/>
    </location>
</feature>
<dbReference type="InterPro" id="IPR014341">
    <property type="entry name" value="Ectoine_EhuD"/>
</dbReference>
<keyword evidence="8 9" id="KW-0472">Membrane</keyword>
<dbReference type="GO" id="GO:0006865">
    <property type="term" value="P:amino acid transport"/>
    <property type="evidence" value="ECO:0007669"/>
    <property type="project" value="UniProtKB-KW"/>
</dbReference>
<feature type="transmembrane region" description="Helical" evidence="9">
    <location>
        <begin position="161"/>
        <end position="182"/>
    </location>
</feature>
<sequence>MFSFEFLIQILPQLLRGLLVTVEATFGGFALALIIGLILALGRRSKSMPLRLSCGGYIAFMRCTPLLVQLYFAFYVLPSFGIRFSALATGIFCLGLHIGAYIAEVCRAGIEGVARGQWEAALAIGLKPLPLWLKVILPQAVPPMIPPLGNYLIGLFKETPLLAAITVVDLFGAANNVAGLTYRYNEPYTAVTVILLSVSLMAAYFVRKLERSFSTRGMKLPRSLINDPLNIRSEQG</sequence>
<evidence type="ECO:0000256" key="3">
    <source>
        <dbReference type="ARBA" id="ARBA00022448"/>
    </source>
</evidence>
<dbReference type="Gene3D" id="1.10.3720.10">
    <property type="entry name" value="MetI-like"/>
    <property type="match status" value="1"/>
</dbReference>
<evidence type="ECO:0000256" key="6">
    <source>
        <dbReference type="ARBA" id="ARBA00022970"/>
    </source>
</evidence>
<name>A0A3M9X234_9HYPH</name>
<feature type="transmembrane region" description="Helical" evidence="9">
    <location>
        <begin position="54"/>
        <end position="74"/>
    </location>
</feature>
<keyword evidence="4" id="KW-1003">Cell membrane</keyword>
<evidence type="ECO:0000313" key="12">
    <source>
        <dbReference type="Proteomes" id="UP000275436"/>
    </source>
</evidence>
<dbReference type="CDD" id="cd06261">
    <property type="entry name" value="TM_PBP2"/>
    <property type="match status" value="1"/>
</dbReference>
<feature type="domain" description="ABC transmembrane type-1" evidence="10">
    <location>
        <begin position="18"/>
        <end position="206"/>
    </location>
</feature>
<keyword evidence="5 9" id="KW-0812">Transmembrane</keyword>
<dbReference type="InterPro" id="IPR035906">
    <property type="entry name" value="MetI-like_sf"/>
</dbReference>
<keyword evidence="7 9" id="KW-1133">Transmembrane helix</keyword>
<dbReference type="PROSITE" id="PS50928">
    <property type="entry name" value="ABC_TM1"/>
    <property type="match status" value="1"/>
</dbReference>
<feature type="transmembrane region" description="Helical" evidence="9">
    <location>
        <begin position="20"/>
        <end position="42"/>
    </location>
</feature>
<evidence type="ECO:0000256" key="4">
    <source>
        <dbReference type="ARBA" id="ARBA00022475"/>
    </source>
</evidence>
<accession>A0A3M9X234</accession>
<dbReference type="RefSeq" id="WP_123170079.1">
    <property type="nucleotide sequence ID" value="NZ_QKOD01000015.1"/>
</dbReference>
<dbReference type="EMBL" id="QKOD01000015">
    <property type="protein sequence ID" value="RNJ41792.1"/>
    <property type="molecule type" value="Genomic_DNA"/>
</dbReference>
<dbReference type="InterPro" id="IPR000515">
    <property type="entry name" value="MetI-like"/>
</dbReference>
<proteinExistence type="inferred from homology"/>
<comment type="similarity">
    <text evidence="2">Belongs to the binding-protein-dependent transport system permease family. HisMQ subfamily.</text>
</comment>
<protein>
    <submittedName>
        <fullName evidence="11">Ectoine/hydroxyectoine ABC transporter permease subunit EhuD</fullName>
    </submittedName>
</protein>
<dbReference type="Proteomes" id="UP000275436">
    <property type="component" value="Unassembled WGS sequence"/>
</dbReference>
<evidence type="ECO:0000256" key="8">
    <source>
        <dbReference type="ARBA" id="ARBA00023136"/>
    </source>
</evidence>
<dbReference type="PANTHER" id="PTHR30614:SF0">
    <property type="entry name" value="L-CYSTINE TRANSPORT SYSTEM PERMEASE PROTEIN TCYL"/>
    <property type="match status" value="1"/>
</dbReference>
<evidence type="ECO:0000256" key="5">
    <source>
        <dbReference type="ARBA" id="ARBA00022692"/>
    </source>
</evidence>
<evidence type="ECO:0000256" key="7">
    <source>
        <dbReference type="ARBA" id="ARBA00022989"/>
    </source>
</evidence>
<dbReference type="SUPFAM" id="SSF161098">
    <property type="entry name" value="MetI-like"/>
    <property type="match status" value="1"/>
</dbReference>
<keyword evidence="3 9" id="KW-0813">Transport</keyword>
<dbReference type="GO" id="GO:0043190">
    <property type="term" value="C:ATP-binding cassette (ABC) transporter complex"/>
    <property type="evidence" value="ECO:0007669"/>
    <property type="project" value="InterPro"/>
</dbReference>
<gene>
    <name evidence="11" type="primary">ehuD</name>
    <name evidence="11" type="ORF">DNR46_31820</name>
</gene>
<evidence type="ECO:0000256" key="2">
    <source>
        <dbReference type="ARBA" id="ARBA00010072"/>
    </source>
</evidence>
<evidence type="ECO:0000259" key="10">
    <source>
        <dbReference type="PROSITE" id="PS50928"/>
    </source>
</evidence>
<evidence type="ECO:0000256" key="9">
    <source>
        <dbReference type="RuleBase" id="RU363032"/>
    </source>
</evidence>
<feature type="transmembrane region" description="Helical" evidence="9">
    <location>
        <begin position="80"/>
        <end position="103"/>
    </location>
</feature>
<dbReference type="NCBIfam" id="TIGR03003">
    <property type="entry name" value="ectoine_ehuD"/>
    <property type="match status" value="1"/>
</dbReference>
<dbReference type="AlphaFoldDB" id="A0A3M9X234"/>
<reference evidence="11 12" key="1">
    <citation type="journal article" date="2018" name="Mol. Plant Microbe Interact.">
        <title>Taxonomically Different Co-Microsymbionts of a Relict Legume, Oxytropis popoviana, Have Complementary Sets of Symbiotic Genes and Together Increase the Efficiency of Plant Nodulation.</title>
        <authorList>
            <person name="Safronova V."/>
            <person name="Belimov A."/>
            <person name="Sazanova A."/>
            <person name="Chirak E."/>
            <person name="Verkhozina A."/>
            <person name="Kuznetsova I."/>
            <person name="Andronov E."/>
            <person name="Puhalsky J."/>
            <person name="Tikhonovich I."/>
        </authorList>
    </citation>
    <scope>NUCLEOTIDE SEQUENCE [LARGE SCALE GENOMIC DNA]</scope>
    <source>
        <strain evidence="11 12">Opo-235</strain>
    </source>
</reference>
<comment type="subcellular location">
    <subcellularLocation>
        <location evidence="1">Cell inner membrane</location>
        <topology evidence="1">Multi-pass membrane protein</topology>
    </subcellularLocation>
    <subcellularLocation>
        <location evidence="9">Cell membrane</location>
        <topology evidence="9">Multi-pass membrane protein</topology>
    </subcellularLocation>
</comment>
<comment type="caution">
    <text evidence="11">The sequence shown here is derived from an EMBL/GenBank/DDBJ whole genome shotgun (WGS) entry which is preliminary data.</text>
</comment>
<dbReference type="InterPro" id="IPR010065">
    <property type="entry name" value="AA_ABC_transptr_permease_3TM"/>
</dbReference>
<evidence type="ECO:0000256" key="1">
    <source>
        <dbReference type="ARBA" id="ARBA00004429"/>
    </source>
</evidence>
<dbReference type="GO" id="GO:0022857">
    <property type="term" value="F:transmembrane transporter activity"/>
    <property type="evidence" value="ECO:0007669"/>
    <property type="project" value="InterPro"/>
</dbReference>
<evidence type="ECO:0000313" key="11">
    <source>
        <dbReference type="EMBL" id="RNJ41792.1"/>
    </source>
</evidence>
<dbReference type="InterPro" id="IPR043429">
    <property type="entry name" value="ArtM/GltK/GlnP/TcyL/YhdX-like"/>
</dbReference>
<dbReference type="PANTHER" id="PTHR30614">
    <property type="entry name" value="MEMBRANE COMPONENT OF AMINO ACID ABC TRANSPORTER"/>
    <property type="match status" value="1"/>
</dbReference>
<dbReference type="Pfam" id="PF00528">
    <property type="entry name" value="BPD_transp_1"/>
    <property type="match status" value="1"/>
</dbReference>
<keyword evidence="6" id="KW-0029">Amino-acid transport</keyword>
<organism evidence="11 12">
    <name type="scientific">Mesorhizobium japonicum</name>
    <dbReference type="NCBI Taxonomy" id="2066070"/>
    <lineage>
        <taxon>Bacteria</taxon>
        <taxon>Pseudomonadati</taxon>
        <taxon>Pseudomonadota</taxon>
        <taxon>Alphaproteobacteria</taxon>
        <taxon>Hyphomicrobiales</taxon>
        <taxon>Phyllobacteriaceae</taxon>
        <taxon>Mesorhizobium</taxon>
    </lineage>
</organism>